<evidence type="ECO:0000313" key="2">
    <source>
        <dbReference type="EMBL" id="JAD23548.1"/>
    </source>
</evidence>
<proteinExistence type="predicted"/>
<reference evidence="2" key="2">
    <citation type="journal article" date="2015" name="Data Brief">
        <title>Shoot transcriptome of the giant reed, Arundo donax.</title>
        <authorList>
            <person name="Barrero R.A."/>
            <person name="Guerrero F.D."/>
            <person name="Moolhuijzen P."/>
            <person name="Goolsby J.A."/>
            <person name="Tidwell J."/>
            <person name="Bellgard S.E."/>
            <person name="Bellgard M.I."/>
        </authorList>
    </citation>
    <scope>NUCLEOTIDE SEQUENCE</scope>
    <source>
        <tissue evidence="2">Shoot tissue taken approximately 20 cm above the soil surface</tissue>
    </source>
</reference>
<dbReference type="EMBL" id="GBRH01274347">
    <property type="protein sequence ID" value="JAD23548.1"/>
    <property type="molecule type" value="Transcribed_RNA"/>
</dbReference>
<evidence type="ECO:0000256" key="1">
    <source>
        <dbReference type="SAM" id="MobiDB-lite"/>
    </source>
</evidence>
<organism evidence="2">
    <name type="scientific">Arundo donax</name>
    <name type="common">Giant reed</name>
    <name type="synonym">Donax arundinaceus</name>
    <dbReference type="NCBI Taxonomy" id="35708"/>
    <lineage>
        <taxon>Eukaryota</taxon>
        <taxon>Viridiplantae</taxon>
        <taxon>Streptophyta</taxon>
        <taxon>Embryophyta</taxon>
        <taxon>Tracheophyta</taxon>
        <taxon>Spermatophyta</taxon>
        <taxon>Magnoliopsida</taxon>
        <taxon>Liliopsida</taxon>
        <taxon>Poales</taxon>
        <taxon>Poaceae</taxon>
        <taxon>PACMAD clade</taxon>
        <taxon>Arundinoideae</taxon>
        <taxon>Arundineae</taxon>
        <taxon>Arundo</taxon>
    </lineage>
</organism>
<protein>
    <submittedName>
        <fullName evidence="2">Uncharacterized protein</fullName>
    </submittedName>
</protein>
<name>A0A0A8YDB4_ARUDO</name>
<sequence>MQLFKAKRYNFIPVRGLAMLLFPSPRPTVSHLLNQPAGSRSHSHTSLSSNH</sequence>
<dbReference type="AlphaFoldDB" id="A0A0A8YDB4"/>
<accession>A0A0A8YDB4</accession>
<reference evidence="2" key="1">
    <citation type="submission" date="2014-09" db="EMBL/GenBank/DDBJ databases">
        <authorList>
            <person name="Magalhaes I.L.F."/>
            <person name="Oliveira U."/>
            <person name="Santos F.R."/>
            <person name="Vidigal T.H.D.A."/>
            <person name="Brescovit A.D."/>
            <person name="Santos A.J."/>
        </authorList>
    </citation>
    <scope>NUCLEOTIDE SEQUENCE</scope>
    <source>
        <tissue evidence="2">Shoot tissue taken approximately 20 cm above the soil surface</tissue>
    </source>
</reference>
<feature type="region of interest" description="Disordered" evidence="1">
    <location>
        <begin position="31"/>
        <end position="51"/>
    </location>
</feature>